<protein>
    <submittedName>
        <fullName evidence="2">Uncharacterized protein</fullName>
    </submittedName>
</protein>
<evidence type="ECO:0000313" key="3">
    <source>
        <dbReference type="Proteomes" id="UP001295423"/>
    </source>
</evidence>
<evidence type="ECO:0000313" key="2">
    <source>
        <dbReference type="EMBL" id="CAJ1951712.1"/>
    </source>
</evidence>
<gene>
    <name evidence="2" type="ORF">CYCCA115_LOCUS13200</name>
</gene>
<feature type="region of interest" description="Disordered" evidence="1">
    <location>
        <begin position="1"/>
        <end position="51"/>
    </location>
</feature>
<organism evidence="2 3">
    <name type="scientific">Cylindrotheca closterium</name>
    <dbReference type="NCBI Taxonomy" id="2856"/>
    <lineage>
        <taxon>Eukaryota</taxon>
        <taxon>Sar</taxon>
        <taxon>Stramenopiles</taxon>
        <taxon>Ochrophyta</taxon>
        <taxon>Bacillariophyta</taxon>
        <taxon>Bacillariophyceae</taxon>
        <taxon>Bacillariophycidae</taxon>
        <taxon>Bacillariales</taxon>
        <taxon>Bacillariaceae</taxon>
        <taxon>Cylindrotheca</taxon>
    </lineage>
</organism>
<proteinExistence type="predicted"/>
<dbReference type="EMBL" id="CAKOGP040001792">
    <property type="protein sequence ID" value="CAJ1951712.1"/>
    <property type="molecule type" value="Genomic_DNA"/>
</dbReference>
<dbReference type="AlphaFoldDB" id="A0AAD2FSD3"/>
<comment type="caution">
    <text evidence="2">The sequence shown here is derived from an EMBL/GenBank/DDBJ whole genome shotgun (WGS) entry which is preliminary data.</text>
</comment>
<name>A0AAD2FSD3_9STRA</name>
<keyword evidence="3" id="KW-1185">Reference proteome</keyword>
<dbReference type="Proteomes" id="UP001295423">
    <property type="component" value="Unassembled WGS sequence"/>
</dbReference>
<reference evidence="2" key="1">
    <citation type="submission" date="2023-08" db="EMBL/GenBank/DDBJ databases">
        <authorList>
            <person name="Audoor S."/>
            <person name="Bilcke G."/>
        </authorList>
    </citation>
    <scope>NUCLEOTIDE SEQUENCE</scope>
</reference>
<sequence length="73" mass="8184">MVLPKQDANGMGKLATPETRGAKDVSLRRSVTRTPGDDRRENKQYGGDGTMDLSRVHITEFSSRDCYKLINEL</sequence>
<accession>A0AAD2FSD3</accession>
<evidence type="ECO:0000256" key="1">
    <source>
        <dbReference type="SAM" id="MobiDB-lite"/>
    </source>
</evidence>